<keyword evidence="1" id="KW-0677">Repeat</keyword>
<dbReference type="PROSITE" id="PS50297">
    <property type="entry name" value="ANK_REP_REGION"/>
    <property type="match status" value="4"/>
</dbReference>
<feature type="repeat" description="ANK" evidence="3">
    <location>
        <begin position="926"/>
        <end position="953"/>
    </location>
</feature>
<dbReference type="OrthoDB" id="6122878at2759"/>
<feature type="domain" description="Novel STAND NTPase 3" evidence="4">
    <location>
        <begin position="309"/>
        <end position="473"/>
    </location>
</feature>
<dbReference type="EMBL" id="CACVKT020008709">
    <property type="protein sequence ID" value="CAC5416823.1"/>
    <property type="molecule type" value="Genomic_DNA"/>
</dbReference>
<dbReference type="Pfam" id="PF20720">
    <property type="entry name" value="nSTAND3"/>
    <property type="match status" value="1"/>
</dbReference>
<protein>
    <recommendedName>
        <fullName evidence="4">Novel STAND NTPase 3 domain-containing protein</fullName>
    </recommendedName>
</protein>
<feature type="repeat" description="ANK" evidence="3">
    <location>
        <begin position="759"/>
        <end position="791"/>
    </location>
</feature>
<evidence type="ECO:0000313" key="5">
    <source>
        <dbReference type="EMBL" id="CAC5416823.1"/>
    </source>
</evidence>
<dbReference type="Pfam" id="PF12796">
    <property type="entry name" value="Ank_2"/>
    <property type="match status" value="3"/>
</dbReference>
<accession>A0A6J8EA15</accession>
<name>A0A6J8EA15_MYTCO</name>
<proteinExistence type="predicted"/>
<keyword evidence="2 3" id="KW-0040">ANK repeat</keyword>
<dbReference type="InterPro" id="IPR027417">
    <property type="entry name" value="P-loop_NTPase"/>
</dbReference>
<evidence type="ECO:0000256" key="2">
    <source>
        <dbReference type="ARBA" id="ARBA00023043"/>
    </source>
</evidence>
<dbReference type="PANTHER" id="PTHR24171">
    <property type="entry name" value="ANKYRIN REPEAT DOMAIN-CONTAINING PROTEIN 39-RELATED"/>
    <property type="match status" value="1"/>
</dbReference>
<dbReference type="Gene3D" id="1.25.40.20">
    <property type="entry name" value="Ankyrin repeat-containing domain"/>
    <property type="match status" value="1"/>
</dbReference>
<evidence type="ECO:0000259" key="4">
    <source>
        <dbReference type="Pfam" id="PF20720"/>
    </source>
</evidence>
<dbReference type="InterPro" id="IPR049050">
    <property type="entry name" value="nSTAND3"/>
</dbReference>
<gene>
    <name evidence="5" type="ORF">MCOR_49402</name>
</gene>
<feature type="repeat" description="ANK" evidence="3">
    <location>
        <begin position="825"/>
        <end position="857"/>
    </location>
</feature>
<evidence type="ECO:0000256" key="3">
    <source>
        <dbReference type="PROSITE-ProRule" id="PRU00023"/>
    </source>
</evidence>
<feature type="repeat" description="ANK" evidence="3">
    <location>
        <begin position="792"/>
        <end position="824"/>
    </location>
</feature>
<dbReference type="SUPFAM" id="SSF48403">
    <property type="entry name" value="Ankyrin repeat"/>
    <property type="match status" value="1"/>
</dbReference>
<organism evidence="5 6">
    <name type="scientific">Mytilus coruscus</name>
    <name type="common">Sea mussel</name>
    <dbReference type="NCBI Taxonomy" id="42192"/>
    <lineage>
        <taxon>Eukaryota</taxon>
        <taxon>Metazoa</taxon>
        <taxon>Spiralia</taxon>
        <taxon>Lophotrochozoa</taxon>
        <taxon>Mollusca</taxon>
        <taxon>Bivalvia</taxon>
        <taxon>Autobranchia</taxon>
        <taxon>Pteriomorphia</taxon>
        <taxon>Mytilida</taxon>
        <taxon>Mytiloidea</taxon>
        <taxon>Mytilidae</taxon>
        <taxon>Mytilinae</taxon>
        <taxon>Mytilus</taxon>
    </lineage>
</organism>
<dbReference type="SMART" id="SM00248">
    <property type="entry name" value="ANK"/>
    <property type="match status" value="8"/>
</dbReference>
<dbReference type="PROSITE" id="PS50088">
    <property type="entry name" value="ANK_REPEAT"/>
    <property type="match status" value="5"/>
</dbReference>
<dbReference type="InterPro" id="IPR002110">
    <property type="entry name" value="Ankyrin_rpt"/>
</dbReference>
<reference evidence="5 6" key="1">
    <citation type="submission" date="2020-06" db="EMBL/GenBank/DDBJ databases">
        <authorList>
            <person name="Li R."/>
            <person name="Bekaert M."/>
        </authorList>
    </citation>
    <scope>NUCLEOTIDE SEQUENCE [LARGE SCALE GENOMIC DNA]</scope>
    <source>
        <strain evidence="6">wild</strain>
    </source>
</reference>
<dbReference type="Proteomes" id="UP000507470">
    <property type="component" value="Unassembled WGS sequence"/>
</dbReference>
<evidence type="ECO:0000256" key="1">
    <source>
        <dbReference type="ARBA" id="ARBA00022737"/>
    </source>
</evidence>
<evidence type="ECO:0000313" key="6">
    <source>
        <dbReference type="Proteomes" id="UP000507470"/>
    </source>
</evidence>
<dbReference type="InterPro" id="IPR036770">
    <property type="entry name" value="Ankyrin_rpt-contain_sf"/>
</dbReference>
<feature type="repeat" description="ANK" evidence="3">
    <location>
        <begin position="859"/>
        <end position="891"/>
    </location>
</feature>
<dbReference type="InterPro" id="IPR018247">
    <property type="entry name" value="EF_Hand_1_Ca_BS"/>
</dbReference>
<sequence length="1050" mass="120917">MDEDTKCSFLKRAFPPGLEDEVTSIETKVARTAGPSDDLDDNKKRWLTVGICLHTIISPVLREYILPILIKLYYRLTIKCQIEKQTNPFQLKTYFPGIYLNYKTINMNKDIFGKHTNRYDYRVQNPVDLSKLFLQTHMAKYQAIDDSCDSSALLGIIININKFPETVRNNSNTVEWNYGKFSNSFREMESLITSLKLGSSKEKNILGELTRWETNGINFFKGTTLGLELVNEICQQTGVLAKYAKGLKNYIQNEMEKKAAVDNMLKDEIRMLKEEIKDIGRHQEEIIPKHIRDRHEEKIRDWDRDDETFVETRATEREMTWLSKCNIAVVTGSSGTGKSFLIHHVALELYRQKNYDIIPLSFLTAPSDIMNYYSKNRKQVFVIDDICGKGTMDVQLVNTWEHFTEELNGIFKSNSTDNEETIGAKLLISCRLSVFNELQFKSLTLFTKNAFDLLAETLCLLPEERIVMIKKYIKSDNIDDVVDHICDFDFFPLLCKMSKNIAHENLKLFFTSPIDTIKKNIKHIIVSKNKHQLCAFVLCILFEEGFEEEWLNCRLNVGPKMLINKLKEITTHFDVDLDKELVSLIHDKIYDIASIVCGQYLKECFIRNANGRFIGDKYIFEFIKTNPNDDFIVLTKEMEVEYFERLVDDLKQGDIYSTLHNKQLVHESFRKRLIEYLNSNAEGVHDLFREIDKNGIKLVTGERHCDWDDFYDIDDDDEITDDEVTNVTYPLIEAATEGFVDIVEFLIKMDCKVNKIDSFDRSALYKACEGGYQDIVEILLNHDADASLCHENESSPLHMACKAGNAYIVKLLLAKNVDVCKLDRDDTSPLREACKNGNVNIVKLLLPNDTNVNVSDRWMEFCPLHLACEAGNLDVVKLLLEKNADVNSVSRFDDTPLSLACDGGYADIVKQLLENKTAADVCGLKPNKSPLYLACKSGKAAIVKMLLANNTDIYPIITTGDEIYSPLEVACLNNHFNVFQLLVQKCIDKFSSFDKEQLQIQEEEKMNIRCARPEDLMNMQHCNLLCLPENYQMKYYFYHGLSWPQVIDMN</sequence>
<dbReference type="PROSITE" id="PS00018">
    <property type="entry name" value="EF_HAND_1"/>
    <property type="match status" value="1"/>
</dbReference>
<dbReference type="AlphaFoldDB" id="A0A6J8EA15"/>
<dbReference type="Gene3D" id="3.40.630.30">
    <property type="match status" value="1"/>
</dbReference>
<keyword evidence="6" id="KW-1185">Reference proteome</keyword>
<dbReference type="PANTHER" id="PTHR24171:SF9">
    <property type="entry name" value="ANKYRIN REPEAT DOMAIN-CONTAINING PROTEIN 39"/>
    <property type="match status" value="1"/>
</dbReference>
<dbReference type="SUPFAM" id="SSF52540">
    <property type="entry name" value="P-loop containing nucleoside triphosphate hydrolases"/>
    <property type="match status" value="1"/>
</dbReference>